<reference evidence="2 3" key="1">
    <citation type="submission" date="2018-06" db="EMBL/GenBank/DDBJ databases">
        <title>A transcriptomic atlas of mushroom development highlights an independent origin of complex multicellularity.</title>
        <authorList>
            <consortium name="DOE Joint Genome Institute"/>
            <person name="Krizsan K."/>
            <person name="Almasi E."/>
            <person name="Merenyi Z."/>
            <person name="Sahu N."/>
            <person name="Viragh M."/>
            <person name="Koszo T."/>
            <person name="Mondo S."/>
            <person name="Kiss B."/>
            <person name="Balint B."/>
            <person name="Kues U."/>
            <person name="Barry K."/>
            <person name="Hegedus J.C."/>
            <person name="Henrissat B."/>
            <person name="Johnson J."/>
            <person name="Lipzen A."/>
            <person name="Ohm R."/>
            <person name="Nagy I."/>
            <person name="Pangilinan J."/>
            <person name="Yan J."/>
            <person name="Xiong Y."/>
            <person name="Grigoriev I.V."/>
            <person name="Hibbett D.S."/>
            <person name="Nagy L.G."/>
        </authorList>
    </citation>
    <scope>NUCLEOTIDE SEQUENCE [LARGE SCALE GENOMIC DNA]</scope>
    <source>
        <strain evidence="2 3">SZMC22713</strain>
    </source>
</reference>
<dbReference type="OrthoDB" id="120976at2759"/>
<protein>
    <recommendedName>
        <fullName evidence="4">RNI-like protein</fullName>
    </recommendedName>
</protein>
<dbReference type="EMBL" id="ML170163">
    <property type="protein sequence ID" value="TDL25841.1"/>
    <property type="molecule type" value="Genomic_DNA"/>
</dbReference>
<dbReference type="InterPro" id="IPR032675">
    <property type="entry name" value="LRR_dom_sf"/>
</dbReference>
<accession>A0A4Y7QEZ0</accession>
<gene>
    <name evidence="2" type="ORF">BD410DRAFT_609593</name>
</gene>
<evidence type="ECO:0000313" key="2">
    <source>
        <dbReference type="EMBL" id="TDL25841.1"/>
    </source>
</evidence>
<proteinExistence type="predicted"/>
<evidence type="ECO:0000256" key="1">
    <source>
        <dbReference type="SAM" id="MobiDB-lite"/>
    </source>
</evidence>
<dbReference type="Gene3D" id="3.80.10.10">
    <property type="entry name" value="Ribonuclease Inhibitor"/>
    <property type="match status" value="1"/>
</dbReference>
<dbReference type="STRING" id="50990.A0A4Y7QEZ0"/>
<dbReference type="Proteomes" id="UP000294933">
    <property type="component" value="Unassembled WGS sequence"/>
</dbReference>
<organism evidence="2 3">
    <name type="scientific">Rickenella mellea</name>
    <dbReference type="NCBI Taxonomy" id="50990"/>
    <lineage>
        <taxon>Eukaryota</taxon>
        <taxon>Fungi</taxon>
        <taxon>Dikarya</taxon>
        <taxon>Basidiomycota</taxon>
        <taxon>Agaricomycotina</taxon>
        <taxon>Agaricomycetes</taxon>
        <taxon>Hymenochaetales</taxon>
        <taxon>Rickenellaceae</taxon>
        <taxon>Rickenella</taxon>
    </lineage>
</organism>
<evidence type="ECO:0008006" key="4">
    <source>
        <dbReference type="Google" id="ProtNLM"/>
    </source>
</evidence>
<name>A0A4Y7QEZ0_9AGAM</name>
<dbReference type="VEuPathDB" id="FungiDB:BD410DRAFT_609593"/>
<dbReference type="SUPFAM" id="SSF52047">
    <property type="entry name" value="RNI-like"/>
    <property type="match status" value="1"/>
</dbReference>
<feature type="region of interest" description="Disordered" evidence="1">
    <location>
        <begin position="104"/>
        <end position="125"/>
    </location>
</feature>
<evidence type="ECO:0000313" key="3">
    <source>
        <dbReference type="Proteomes" id="UP000294933"/>
    </source>
</evidence>
<sequence length="500" mass="56560">MAVSSTPVVDQANPFYCPALSAAEFLSNVRARNDITQFTQLSFYTRLSLSLQDFDIGHGRVSSNLHYASHDVFSHSQHNPSFSTVPSPREGILTLKRNLDAISQSDSSMPFSRPPKRERSNLDIQESSFVLSSKAERLRFPSSLDSDSSAGPHYRQLVAASRFHDDIGLQPKIEESDAMEFHAPGEFRHHPDGCQSQRQLEDELYGPDIGDERLGFSSLFQYLACVVPEDVFDECLLVQKRSHQEILDELILQGVMNADILDVFRRANIVHLNLSESGHQSNKSMVARETLQIFMKPNSFNYLKSLTLSGIWLEDYDMTKLHHLPIVERLYLRDTHIGNEGIMHLVALKRSLRCLDVSENDRIDDDSTPSLVVLHRLDYLCMQATSITMHGVRKLGYAASRESRNLTVDVPTSCQKYLKELHLHYKVNLNPPLIVDPSVSSELSATALRRNLVAHAAHNPSISSSGSREEMAERLTILLDRREKDLMARNLIVFDQHVLE</sequence>
<dbReference type="AlphaFoldDB" id="A0A4Y7QEZ0"/>
<keyword evidence="3" id="KW-1185">Reference proteome</keyword>